<feature type="transmembrane region" description="Helical" evidence="1">
    <location>
        <begin position="85"/>
        <end position="103"/>
    </location>
</feature>
<evidence type="ECO:0000313" key="2">
    <source>
        <dbReference type="EMBL" id="KAI1696184.1"/>
    </source>
</evidence>
<evidence type="ECO:0000313" key="3">
    <source>
        <dbReference type="Proteomes" id="UP001201812"/>
    </source>
</evidence>
<keyword evidence="1" id="KW-1133">Transmembrane helix</keyword>
<keyword evidence="1" id="KW-0812">Transmembrane</keyword>
<dbReference type="EMBL" id="JAKKPZ010000343">
    <property type="protein sequence ID" value="KAI1696184.1"/>
    <property type="molecule type" value="Genomic_DNA"/>
</dbReference>
<dbReference type="AlphaFoldDB" id="A0AAD4QXM2"/>
<protein>
    <submittedName>
        <fullName evidence="2">Uncharacterized protein</fullName>
    </submittedName>
</protein>
<evidence type="ECO:0000256" key="1">
    <source>
        <dbReference type="SAM" id="Phobius"/>
    </source>
</evidence>
<reference evidence="2" key="1">
    <citation type="submission" date="2022-01" db="EMBL/GenBank/DDBJ databases">
        <title>Genome Sequence Resource for Two Populations of Ditylenchus destructor, the Migratory Endoparasitic Phytonematode.</title>
        <authorList>
            <person name="Zhang H."/>
            <person name="Lin R."/>
            <person name="Xie B."/>
        </authorList>
    </citation>
    <scope>NUCLEOTIDE SEQUENCE</scope>
    <source>
        <strain evidence="2">BazhouSP</strain>
    </source>
</reference>
<comment type="caution">
    <text evidence="2">The sequence shown here is derived from an EMBL/GenBank/DDBJ whole genome shotgun (WGS) entry which is preliminary data.</text>
</comment>
<dbReference type="Proteomes" id="UP001201812">
    <property type="component" value="Unassembled WGS sequence"/>
</dbReference>
<proteinExistence type="predicted"/>
<keyword evidence="3" id="KW-1185">Reference proteome</keyword>
<accession>A0AAD4QXM2</accession>
<keyword evidence="1" id="KW-0472">Membrane</keyword>
<sequence>MEPPSYEKLLELYKIESLERRRLKADFVLFHKYITSVCRISLRIEFCVFCLVLNIATIVIYRLNQRRLMALGSGKEKENRMESRLTLYPIITFAAQFLLAIYTI</sequence>
<organism evidence="2 3">
    <name type="scientific">Ditylenchus destructor</name>
    <dbReference type="NCBI Taxonomy" id="166010"/>
    <lineage>
        <taxon>Eukaryota</taxon>
        <taxon>Metazoa</taxon>
        <taxon>Ecdysozoa</taxon>
        <taxon>Nematoda</taxon>
        <taxon>Chromadorea</taxon>
        <taxon>Rhabditida</taxon>
        <taxon>Tylenchina</taxon>
        <taxon>Tylenchomorpha</taxon>
        <taxon>Sphaerularioidea</taxon>
        <taxon>Anguinidae</taxon>
        <taxon>Anguininae</taxon>
        <taxon>Ditylenchus</taxon>
    </lineage>
</organism>
<name>A0AAD4QXM2_9BILA</name>
<dbReference type="InterPro" id="IPR019426">
    <property type="entry name" value="7TM_GPCR_serpentine_rcpt_Srv"/>
</dbReference>
<gene>
    <name evidence="2" type="ORF">DdX_19172</name>
</gene>
<feature type="transmembrane region" description="Helical" evidence="1">
    <location>
        <begin position="40"/>
        <end position="64"/>
    </location>
</feature>
<dbReference type="Pfam" id="PF10323">
    <property type="entry name" value="7TM_GPCR_Srv"/>
    <property type="match status" value="1"/>
</dbReference>